<dbReference type="GO" id="GO:0006826">
    <property type="term" value="P:iron ion transport"/>
    <property type="evidence" value="ECO:0007669"/>
    <property type="project" value="UniProtKB-KW"/>
</dbReference>
<evidence type="ECO:0000256" key="12">
    <source>
        <dbReference type="ARBA" id="ARBA00047990"/>
    </source>
</evidence>
<dbReference type="OrthoDB" id="1897642at2759"/>
<evidence type="ECO:0000256" key="9">
    <source>
        <dbReference type="ARBA" id="ARBA00023004"/>
    </source>
</evidence>
<keyword evidence="7" id="KW-0809">Transit peptide</keyword>
<accession>A0A8J4WFX0</accession>
<dbReference type="GO" id="GO:0016226">
    <property type="term" value="P:iron-sulfur cluster assembly"/>
    <property type="evidence" value="ECO:0007669"/>
    <property type="project" value="InterPro"/>
</dbReference>
<keyword evidence="9" id="KW-0408">Iron</keyword>
<evidence type="ECO:0000256" key="1">
    <source>
        <dbReference type="ARBA" id="ARBA00004173"/>
    </source>
</evidence>
<dbReference type="GO" id="GO:0034986">
    <property type="term" value="F:iron chaperone activity"/>
    <property type="evidence" value="ECO:0007669"/>
    <property type="project" value="TreeGrafter"/>
</dbReference>
<dbReference type="GO" id="GO:0051537">
    <property type="term" value="F:2 iron, 2 sulfur cluster binding"/>
    <property type="evidence" value="ECO:0007669"/>
    <property type="project" value="TreeGrafter"/>
</dbReference>
<evidence type="ECO:0000256" key="6">
    <source>
        <dbReference type="ARBA" id="ARBA00022496"/>
    </source>
</evidence>
<evidence type="ECO:0000256" key="3">
    <source>
        <dbReference type="ARBA" id="ARBA00013107"/>
    </source>
</evidence>
<dbReference type="SUPFAM" id="SSF55387">
    <property type="entry name" value="Frataxin/Nqo15-like"/>
    <property type="match status" value="1"/>
</dbReference>
<comment type="subcellular location">
    <subcellularLocation>
        <location evidence="1">Mitochondrion</location>
    </subcellularLocation>
</comment>
<evidence type="ECO:0000256" key="10">
    <source>
        <dbReference type="ARBA" id="ARBA00023065"/>
    </source>
</evidence>
<keyword evidence="4" id="KW-0409">Iron storage</keyword>
<dbReference type="NCBIfam" id="TIGR03421">
    <property type="entry name" value="FeS_CyaY"/>
    <property type="match status" value="1"/>
</dbReference>
<comment type="catalytic activity">
    <reaction evidence="12">
        <text>4 Fe(2+) + O2 + 4 H(+) = 4 Fe(3+) + 2 H2O</text>
        <dbReference type="Rhea" id="RHEA:11148"/>
        <dbReference type="ChEBI" id="CHEBI:15377"/>
        <dbReference type="ChEBI" id="CHEBI:15378"/>
        <dbReference type="ChEBI" id="CHEBI:15379"/>
        <dbReference type="ChEBI" id="CHEBI:29033"/>
        <dbReference type="ChEBI" id="CHEBI:29034"/>
        <dbReference type="EC" id="1.16.3.1"/>
    </reaction>
</comment>
<evidence type="ECO:0000256" key="11">
    <source>
        <dbReference type="ARBA" id="ARBA00023128"/>
    </source>
</evidence>
<reference evidence="13" key="1">
    <citation type="submission" date="2019-05" db="EMBL/GenBank/DDBJ databases">
        <title>Annotation for the trematode Paragonimus heterotremus.</title>
        <authorList>
            <person name="Choi Y.-J."/>
        </authorList>
    </citation>
    <scope>NUCLEOTIDE SEQUENCE</scope>
    <source>
        <strain evidence="13">LC</strain>
    </source>
</reference>
<keyword evidence="6" id="KW-0410">Iron transport</keyword>
<dbReference type="NCBIfam" id="TIGR03422">
    <property type="entry name" value="mito_frataxin"/>
    <property type="match status" value="1"/>
</dbReference>
<proteinExistence type="inferred from homology"/>
<dbReference type="GO" id="GO:0006879">
    <property type="term" value="P:intracellular iron ion homeostasis"/>
    <property type="evidence" value="ECO:0007669"/>
    <property type="project" value="UniProtKB-KW"/>
</dbReference>
<dbReference type="GO" id="GO:0005739">
    <property type="term" value="C:mitochondrion"/>
    <property type="evidence" value="ECO:0007669"/>
    <property type="project" value="UniProtKB-SubCell"/>
</dbReference>
<dbReference type="EC" id="1.16.3.1" evidence="3"/>
<protein>
    <recommendedName>
        <fullName evidence="3">ferroxidase</fullName>
        <ecNumber evidence="3">1.16.3.1</ecNumber>
    </recommendedName>
</protein>
<dbReference type="GO" id="GO:0004322">
    <property type="term" value="F:ferroxidase activity"/>
    <property type="evidence" value="ECO:0007669"/>
    <property type="project" value="UniProtKB-EC"/>
</dbReference>
<evidence type="ECO:0000313" key="13">
    <source>
        <dbReference type="EMBL" id="KAF5399533.1"/>
    </source>
</evidence>
<dbReference type="Proteomes" id="UP000748531">
    <property type="component" value="Unassembled WGS sequence"/>
</dbReference>
<evidence type="ECO:0000256" key="8">
    <source>
        <dbReference type="ARBA" id="ARBA00023002"/>
    </source>
</evidence>
<dbReference type="EMBL" id="LUCH01003961">
    <property type="protein sequence ID" value="KAF5399533.1"/>
    <property type="molecule type" value="Genomic_DNA"/>
</dbReference>
<evidence type="ECO:0000256" key="5">
    <source>
        <dbReference type="ARBA" id="ARBA00022448"/>
    </source>
</evidence>
<comment type="caution">
    <text evidence="13">The sequence shown here is derived from an EMBL/GenBank/DDBJ whole genome shotgun (WGS) entry which is preliminary data.</text>
</comment>
<gene>
    <name evidence="13" type="ORF">PHET_07302</name>
</gene>
<keyword evidence="8" id="KW-0560">Oxidoreductase</keyword>
<sequence>MYCQLPAAVWYRCEPKRMTSDTLSKTGFRPFVKASFKQRYGSMASSERTYQAYRSRYTGLGSSDVCEFQFVSCTFHATGAWWSMYDVGSIDKGFNIKAWFRRALSAGASGAMFICDSAVCRNWCSCYDSHLPGASTTMKYILDVVCRVNCISRVIQNYPLRNVSLFRLPSYSFSTGPVKGSEELSSAEYDKLSDETLENLADVFDGLGEKYNLNDEYDVQHAQGVLKVNFGSSWGTYIINRQAPNKQLWLSSPRSGPKRYDFIRARQEWVYKHDGTALHTLLEEEVSDIVQSHVKFPKR</sequence>
<evidence type="ECO:0000256" key="4">
    <source>
        <dbReference type="ARBA" id="ARBA00022434"/>
    </source>
</evidence>
<dbReference type="InterPro" id="IPR002908">
    <property type="entry name" value="Frataxin/CyaY"/>
</dbReference>
<evidence type="ECO:0000256" key="7">
    <source>
        <dbReference type="ARBA" id="ARBA00022946"/>
    </source>
</evidence>
<dbReference type="InterPro" id="IPR020895">
    <property type="entry name" value="Frataxin_CS"/>
</dbReference>
<dbReference type="PRINTS" id="PR00904">
    <property type="entry name" value="FRATAXIN"/>
</dbReference>
<organism evidence="13 14">
    <name type="scientific">Paragonimus heterotremus</name>
    <dbReference type="NCBI Taxonomy" id="100268"/>
    <lineage>
        <taxon>Eukaryota</taxon>
        <taxon>Metazoa</taxon>
        <taxon>Spiralia</taxon>
        <taxon>Lophotrochozoa</taxon>
        <taxon>Platyhelminthes</taxon>
        <taxon>Trematoda</taxon>
        <taxon>Digenea</taxon>
        <taxon>Plagiorchiida</taxon>
        <taxon>Troglotremata</taxon>
        <taxon>Troglotrematidae</taxon>
        <taxon>Paragonimus</taxon>
    </lineage>
</organism>
<dbReference type="PANTHER" id="PTHR16821:SF2">
    <property type="entry name" value="FRATAXIN, MITOCHONDRIAL"/>
    <property type="match status" value="1"/>
</dbReference>
<dbReference type="PROSITE" id="PS50810">
    <property type="entry name" value="FRATAXIN_2"/>
    <property type="match status" value="1"/>
</dbReference>
<dbReference type="Gene3D" id="3.30.920.10">
    <property type="entry name" value="Frataxin/CyaY"/>
    <property type="match status" value="1"/>
</dbReference>
<dbReference type="GO" id="GO:0008198">
    <property type="term" value="F:ferrous iron binding"/>
    <property type="evidence" value="ECO:0007669"/>
    <property type="project" value="TreeGrafter"/>
</dbReference>
<name>A0A8J4WFX0_9TREM</name>
<dbReference type="SMART" id="SM01219">
    <property type="entry name" value="Frataxin_Cyay"/>
    <property type="match status" value="1"/>
</dbReference>
<dbReference type="PANTHER" id="PTHR16821">
    <property type="entry name" value="FRATAXIN"/>
    <property type="match status" value="1"/>
</dbReference>
<evidence type="ECO:0000256" key="2">
    <source>
        <dbReference type="ARBA" id="ARBA00008183"/>
    </source>
</evidence>
<keyword evidence="5" id="KW-0813">Transport</keyword>
<dbReference type="InterPro" id="IPR036524">
    <property type="entry name" value="Frataxin/CyaY_sf"/>
</dbReference>
<dbReference type="InterPro" id="IPR017789">
    <property type="entry name" value="Frataxin"/>
</dbReference>
<keyword evidence="11" id="KW-0496">Mitochondrion</keyword>
<dbReference type="Pfam" id="PF01491">
    <property type="entry name" value="Frataxin_Cyay"/>
    <property type="match status" value="1"/>
</dbReference>
<keyword evidence="10" id="KW-0406">Ion transport</keyword>
<keyword evidence="14" id="KW-1185">Reference proteome</keyword>
<dbReference type="GO" id="GO:0008199">
    <property type="term" value="F:ferric iron binding"/>
    <property type="evidence" value="ECO:0007669"/>
    <property type="project" value="InterPro"/>
</dbReference>
<dbReference type="AlphaFoldDB" id="A0A8J4WFX0"/>
<evidence type="ECO:0000313" key="14">
    <source>
        <dbReference type="Proteomes" id="UP000748531"/>
    </source>
</evidence>
<comment type="similarity">
    <text evidence="2">Belongs to the frataxin family.</text>
</comment>
<dbReference type="PROSITE" id="PS01344">
    <property type="entry name" value="FRATAXIN_1"/>
    <property type="match status" value="1"/>
</dbReference>